<evidence type="ECO:0000313" key="5">
    <source>
        <dbReference type="EMBL" id="MBC5864465.1"/>
    </source>
</evidence>
<dbReference type="InterPro" id="IPR011051">
    <property type="entry name" value="RmlC_Cupin_sf"/>
</dbReference>
<dbReference type="SUPFAM" id="SSF51182">
    <property type="entry name" value="RmlC-like cupins"/>
    <property type="match status" value="1"/>
</dbReference>
<keyword evidence="6" id="KW-1185">Reference proteome</keyword>
<dbReference type="InterPro" id="IPR014710">
    <property type="entry name" value="RmlC-like_jellyroll"/>
</dbReference>
<dbReference type="InterPro" id="IPR012093">
    <property type="entry name" value="Pirin"/>
</dbReference>
<evidence type="ECO:0000313" key="6">
    <source>
        <dbReference type="Proteomes" id="UP000621670"/>
    </source>
</evidence>
<organism evidence="5 6">
    <name type="scientific">Flavobacterium turcicum</name>
    <dbReference type="NCBI Taxonomy" id="2764718"/>
    <lineage>
        <taxon>Bacteria</taxon>
        <taxon>Pseudomonadati</taxon>
        <taxon>Bacteroidota</taxon>
        <taxon>Flavobacteriia</taxon>
        <taxon>Flavobacteriales</taxon>
        <taxon>Flavobacteriaceae</taxon>
        <taxon>Flavobacterium</taxon>
    </lineage>
</organism>
<dbReference type="Pfam" id="PF02678">
    <property type="entry name" value="Pirin"/>
    <property type="match status" value="1"/>
</dbReference>
<name>A0ABR7JIY9_9FLAO</name>
<comment type="similarity">
    <text evidence="1 2">Belongs to the pirin family.</text>
</comment>
<protein>
    <submittedName>
        <fullName evidence="5">Pirin family protein</fullName>
    </submittedName>
</protein>
<dbReference type="Proteomes" id="UP000621670">
    <property type="component" value="Unassembled WGS sequence"/>
</dbReference>
<reference evidence="5 6" key="1">
    <citation type="submission" date="2020-08" db="EMBL/GenBank/DDBJ databases">
        <title>Description of novel Flavobacterium F-400 isolate.</title>
        <authorList>
            <person name="Saticioglu I."/>
            <person name="Duman M."/>
            <person name="Altun S."/>
        </authorList>
    </citation>
    <scope>NUCLEOTIDE SEQUENCE [LARGE SCALE GENOMIC DNA]</scope>
    <source>
        <strain evidence="5 6">F-400</strain>
    </source>
</reference>
<dbReference type="InterPro" id="IPR003829">
    <property type="entry name" value="Pirin_N_dom"/>
</dbReference>
<feature type="domain" description="Pirin N-terminal" evidence="3">
    <location>
        <begin position="23"/>
        <end position="133"/>
    </location>
</feature>
<proteinExistence type="inferred from homology"/>
<dbReference type="PANTHER" id="PTHR43212">
    <property type="entry name" value="QUERCETIN 2,3-DIOXYGENASE"/>
    <property type="match status" value="1"/>
</dbReference>
<comment type="caution">
    <text evidence="5">The sequence shown here is derived from an EMBL/GenBank/DDBJ whole genome shotgun (WGS) entry which is preliminary data.</text>
</comment>
<dbReference type="PIRSF" id="PIRSF006232">
    <property type="entry name" value="Pirin"/>
    <property type="match status" value="1"/>
</dbReference>
<dbReference type="Pfam" id="PF17954">
    <property type="entry name" value="Pirin_C_2"/>
    <property type="match status" value="1"/>
</dbReference>
<evidence type="ECO:0000256" key="1">
    <source>
        <dbReference type="ARBA" id="ARBA00008416"/>
    </source>
</evidence>
<gene>
    <name evidence="5" type="ORF">H8R26_13630</name>
</gene>
<evidence type="ECO:0000259" key="4">
    <source>
        <dbReference type="Pfam" id="PF17954"/>
    </source>
</evidence>
<sequence length="251" mass="28682">MENTNTTPSIDTNFKHVLHKAETRGHANHGWLESYHTFSFANYQNRERMNFGVLRVLNDDRVNQGMGFGKHPHDNMEIISIPLEGDLEHQDSMGNTTVIREGDVQAMSAGTGIFHSEYNKNQDQLVKFLQIWIYPNKKNVTPRYDQVTLDLNDRHNKLQQVLSPNPEDEGVWIHQDAWFHMGKFDAGIATQYQIKKPGNGVYVFVLRGDFTVQNINLNQRDGLGIWDTDSLSLTANSEGAEVLLMEVPMQL</sequence>
<dbReference type="InterPro" id="IPR041602">
    <property type="entry name" value="Quercetinase_C"/>
</dbReference>
<evidence type="ECO:0000256" key="2">
    <source>
        <dbReference type="RuleBase" id="RU003457"/>
    </source>
</evidence>
<accession>A0ABR7JIY9</accession>
<dbReference type="EMBL" id="JACRUM010000009">
    <property type="protein sequence ID" value="MBC5864465.1"/>
    <property type="molecule type" value="Genomic_DNA"/>
</dbReference>
<feature type="domain" description="Quercetin 2,3-dioxygenase C-terminal cupin" evidence="4">
    <location>
        <begin position="161"/>
        <end position="247"/>
    </location>
</feature>
<evidence type="ECO:0000259" key="3">
    <source>
        <dbReference type="Pfam" id="PF02678"/>
    </source>
</evidence>
<dbReference type="PANTHER" id="PTHR43212:SF3">
    <property type="entry name" value="QUERCETIN 2,3-DIOXYGENASE"/>
    <property type="match status" value="1"/>
</dbReference>
<dbReference type="Gene3D" id="2.60.120.10">
    <property type="entry name" value="Jelly Rolls"/>
    <property type="match status" value="2"/>
</dbReference>
<dbReference type="CDD" id="cd02910">
    <property type="entry name" value="cupin_Yhhw_N"/>
    <property type="match status" value="1"/>
</dbReference>
<dbReference type="RefSeq" id="WP_166138613.1">
    <property type="nucleotide sequence ID" value="NZ_JAAOBY010000009.1"/>
</dbReference>